<protein>
    <submittedName>
        <fullName evidence="1">Uncharacterized protein</fullName>
    </submittedName>
</protein>
<name>A0AAV7GLQ3_DENCH</name>
<reference evidence="1 2" key="1">
    <citation type="journal article" date="2021" name="Hortic Res">
        <title>Chromosome-scale assembly of the Dendrobium chrysotoxum genome enhances the understanding of orchid evolution.</title>
        <authorList>
            <person name="Zhang Y."/>
            <person name="Zhang G.Q."/>
            <person name="Zhang D."/>
            <person name="Liu X.D."/>
            <person name="Xu X.Y."/>
            <person name="Sun W.H."/>
            <person name="Yu X."/>
            <person name="Zhu X."/>
            <person name="Wang Z.W."/>
            <person name="Zhao X."/>
            <person name="Zhong W.Y."/>
            <person name="Chen H."/>
            <person name="Yin W.L."/>
            <person name="Huang T."/>
            <person name="Niu S.C."/>
            <person name="Liu Z.J."/>
        </authorList>
    </citation>
    <scope>NUCLEOTIDE SEQUENCE [LARGE SCALE GENOMIC DNA]</scope>
    <source>
        <strain evidence="1">Lindl</strain>
    </source>
</reference>
<comment type="caution">
    <text evidence="1">The sequence shown here is derived from an EMBL/GenBank/DDBJ whole genome shotgun (WGS) entry which is preliminary data.</text>
</comment>
<dbReference type="EMBL" id="JAGFBR010000013">
    <property type="protein sequence ID" value="KAH0457182.1"/>
    <property type="molecule type" value="Genomic_DNA"/>
</dbReference>
<dbReference type="AlphaFoldDB" id="A0AAV7GLQ3"/>
<proteinExistence type="predicted"/>
<accession>A0AAV7GLQ3</accession>
<evidence type="ECO:0000313" key="1">
    <source>
        <dbReference type="EMBL" id="KAH0457182.1"/>
    </source>
</evidence>
<organism evidence="1 2">
    <name type="scientific">Dendrobium chrysotoxum</name>
    <name type="common">Orchid</name>
    <dbReference type="NCBI Taxonomy" id="161865"/>
    <lineage>
        <taxon>Eukaryota</taxon>
        <taxon>Viridiplantae</taxon>
        <taxon>Streptophyta</taxon>
        <taxon>Embryophyta</taxon>
        <taxon>Tracheophyta</taxon>
        <taxon>Spermatophyta</taxon>
        <taxon>Magnoliopsida</taxon>
        <taxon>Liliopsida</taxon>
        <taxon>Asparagales</taxon>
        <taxon>Orchidaceae</taxon>
        <taxon>Epidendroideae</taxon>
        <taxon>Malaxideae</taxon>
        <taxon>Dendrobiinae</taxon>
        <taxon>Dendrobium</taxon>
    </lineage>
</organism>
<keyword evidence="2" id="KW-1185">Reference proteome</keyword>
<dbReference type="Proteomes" id="UP000775213">
    <property type="component" value="Unassembled WGS sequence"/>
</dbReference>
<gene>
    <name evidence="1" type="ORF">IEQ34_015089</name>
</gene>
<sequence>MPIIMGLIVLFRDHGAVLSPECLSQMGHLFSDVQDPSKNWISDFFYVQNDWKLQKKWGKLKELPVPLHIGAEDLLKILKLPYLDALHYEVHYLSRYIDEEYLFKVGLSTQA</sequence>
<evidence type="ECO:0000313" key="2">
    <source>
        <dbReference type="Proteomes" id="UP000775213"/>
    </source>
</evidence>